<keyword evidence="4" id="KW-0963">Cytoplasm</keyword>
<feature type="compositionally biased region" description="Low complexity" evidence="9">
    <location>
        <begin position="361"/>
        <end position="374"/>
    </location>
</feature>
<proteinExistence type="inferred from homology"/>
<comment type="subcellular location">
    <subcellularLocation>
        <location evidence="2">Cytoplasm</location>
    </subcellularLocation>
    <subcellularLocation>
        <location evidence="1">Nucleus</location>
    </subcellularLocation>
</comment>
<dbReference type="PANTHER" id="PTHR28246">
    <property type="entry name" value="G1-SPECIFIC TRANSCRIPTIONAL REPRESSOR WHI5-RELATED"/>
    <property type="match status" value="1"/>
</dbReference>
<feature type="region of interest" description="Disordered" evidence="9">
    <location>
        <begin position="210"/>
        <end position="229"/>
    </location>
</feature>
<dbReference type="GO" id="GO:0005737">
    <property type="term" value="C:cytoplasm"/>
    <property type="evidence" value="ECO:0007669"/>
    <property type="project" value="UniProtKB-SubCell"/>
</dbReference>
<evidence type="ECO:0000256" key="3">
    <source>
        <dbReference type="ARBA" id="ARBA00006922"/>
    </source>
</evidence>
<feature type="compositionally biased region" description="Polar residues" evidence="9">
    <location>
        <begin position="444"/>
        <end position="461"/>
    </location>
</feature>
<feature type="region of interest" description="Disordered" evidence="9">
    <location>
        <begin position="1"/>
        <end position="204"/>
    </location>
</feature>
<dbReference type="GO" id="GO:0003712">
    <property type="term" value="F:transcription coregulator activity"/>
    <property type="evidence" value="ECO:0007669"/>
    <property type="project" value="TreeGrafter"/>
</dbReference>
<evidence type="ECO:0000313" key="10">
    <source>
        <dbReference type="EMBL" id="KAK3380625.1"/>
    </source>
</evidence>
<feature type="region of interest" description="Disordered" evidence="9">
    <location>
        <begin position="280"/>
        <end position="419"/>
    </location>
</feature>
<dbReference type="InterPro" id="IPR039198">
    <property type="entry name" value="Srl3/Whi5"/>
</dbReference>
<dbReference type="Proteomes" id="UP001287356">
    <property type="component" value="Unassembled WGS sequence"/>
</dbReference>
<feature type="region of interest" description="Disordered" evidence="9">
    <location>
        <begin position="444"/>
        <end position="525"/>
    </location>
</feature>
<keyword evidence="11" id="KW-1185">Reference proteome</keyword>
<feature type="compositionally biased region" description="Polar residues" evidence="9">
    <location>
        <begin position="24"/>
        <end position="34"/>
    </location>
</feature>
<keyword evidence="7" id="KW-0804">Transcription</keyword>
<evidence type="ECO:0008006" key="12">
    <source>
        <dbReference type="Google" id="ProtNLM"/>
    </source>
</evidence>
<evidence type="ECO:0000256" key="7">
    <source>
        <dbReference type="ARBA" id="ARBA00023163"/>
    </source>
</evidence>
<dbReference type="Pfam" id="PF08528">
    <property type="entry name" value="Whi5"/>
    <property type="match status" value="1"/>
</dbReference>
<reference evidence="10" key="1">
    <citation type="journal article" date="2023" name="Mol. Phylogenet. Evol.">
        <title>Genome-scale phylogeny and comparative genomics of the fungal order Sordariales.</title>
        <authorList>
            <person name="Hensen N."/>
            <person name="Bonometti L."/>
            <person name="Westerberg I."/>
            <person name="Brannstrom I.O."/>
            <person name="Guillou S."/>
            <person name="Cros-Aarteil S."/>
            <person name="Calhoun S."/>
            <person name="Haridas S."/>
            <person name="Kuo A."/>
            <person name="Mondo S."/>
            <person name="Pangilinan J."/>
            <person name="Riley R."/>
            <person name="LaButti K."/>
            <person name="Andreopoulos B."/>
            <person name="Lipzen A."/>
            <person name="Chen C."/>
            <person name="Yan M."/>
            <person name="Daum C."/>
            <person name="Ng V."/>
            <person name="Clum A."/>
            <person name="Steindorff A."/>
            <person name="Ohm R.A."/>
            <person name="Martin F."/>
            <person name="Silar P."/>
            <person name="Natvig D.O."/>
            <person name="Lalanne C."/>
            <person name="Gautier V."/>
            <person name="Ament-Velasquez S.L."/>
            <person name="Kruys A."/>
            <person name="Hutchinson M.I."/>
            <person name="Powell A.J."/>
            <person name="Barry K."/>
            <person name="Miller A.N."/>
            <person name="Grigoriev I.V."/>
            <person name="Debuchy R."/>
            <person name="Gladieux P."/>
            <person name="Hiltunen Thoren M."/>
            <person name="Johannesson H."/>
        </authorList>
    </citation>
    <scope>NUCLEOTIDE SEQUENCE</scope>
    <source>
        <strain evidence="10">CBS 958.72</strain>
    </source>
</reference>
<accession>A0AAE0NFQ4</accession>
<comment type="similarity">
    <text evidence="3">Belongs to the WHI5/NRM1 family.</text>
</comment>
<gene>
    <name evidence="10" type="ORF">B0T24DRAFT_520362</name>
</gene>
<evidence type="ECO:0000256" key="9">
    <source>
        <dbReference type="SAM" id="MobiDB-lite"/>
    </source>
</evidence>
<keyword evidence="6" id="KW-0805">Transcription regulation</keyword>
<dbReference type="InterPro" id="IPR013734">
    <property type="entry name" value="TF_Nrm1/Whi5"/>
</dbReference>
<dbReference type="PANTHER" id="PTHR28246:SF1">
    <property type="entry name" value="G1-SPECIFIC TRANSCRIPTIONAL REPRESSOR WHI5-RELATED"/>
    <property type="match status" value="1"/>
</dbReference>
<feature type="region of interest" description="Disordered" evidence="9">
    <location>
        <begin position="567"/>
        <end position="596"/>
    </location>
</feature>
<feature type="compositionally biased region" description="Basic and acidic residues" evidence="9">
    <location>
        <begin position="79"/>
        <end position="94"/>
    </location>
</feature>
<comment type="caution">
    <text evidence="10">The sequence shown here is derived from an EMBL/GenBank/DDBJ whole genome shotgun (WGS) entry which is preliminary data.</text>
</comment>
<dbReference type="AlphaFoldDB" id="A0AAE0NFQ4"/>
<feature type="compositionally biased region" description="Polar residues" evidence="9">
    <location>
        <begin position="67"/>
        <end position="78"/>
    </location>
</feature>
<feature type="compositionally biased region" description="Polar residues" evidence="9">
    <location>
        <begin position="289"/>
        <end position="327"/>
    </location>
</feature>
<feature type="compositionally biased region" description="Basic and acidic residues" evidence="9">
    <location>
        <begin position="493"/>
        <end position="502"/>
    </location>
</feature>
<feature type="compositionally biased region" description="Low complexity" evidence="9">
    <location>
        <begin position="130"/>
        <end position="141"/>
    </location>
</feature>
<evidence type="ECO:0000256" key="5">
    <source>
        <dbReference type="ARBA" id="ARBA00022491"/>
    </source>
</evidence>
<keyword evidence="8" id="KW-0539">Nucleus</keyword>
<evidence type="ECO:0000256" key="8">
    <source>
        <dbReference type="ARBA" id="ARBA00023242"/>
    </source>
</evidence>
<dbReference type="EMBL" id="JAULSN010000002">
    <property type="protein sequence ID" value="KAK3380625.1"/>
    <property type="molecule type" value="Genomic_DNA"/>
</dbReference>
<evidence type="ECO:0000256" key="6">
    <source>
        <dbReference type="ARBA" id="ARBA00023015"/>
    </source>
</evidence>
<feature type="compositionally biased region" description="Low complexity" evidence="9">
    <location>
        <begin position="334"/>
        <end position="346"/>
    </location>
</feature>
<evidence type="ECO:0000256" key="1">
    <source>
        <dbReference type="ARBA" id="ARBA00004123"/>
    </source>
</evidence>
<name>A0AAE0NFQ4_9PEZI</name>
<protein>
    <recommendedName>
        <fullName evidence="12">Cyclin-dependent kinase</fullName>
    </recommendedName>
</protein>
<feature type="compositionally biased region" description="Basic and acidic residues" evidence="9">
    <location>
        <begin position="12"/>
        <end position="22"/>
    </location>
</feature>
<feature type="compositionally biased region" description="Polar residues" evidence="9">
    <location>
        <begin position="381"/>
        <end position="393"/>
    </location>
</feature>
<reference evidence="10" key="2">
    <citation type="submission" date="2023-06" db="EMBL/GenBank/DDBJ databases">
        <authorList>
            <consortium name="Lawrence Berkeley National Laboratory"/>
            <person name="Haridas S."/>
            <person name="Hensen N."/>
            <person name="Bonometti L."/>
            <person name="Westerberg I."/>
            <person name="Brannstrom I.O."/>
            <person name="Guillou S."/>
            <person name="Cros-Aarteil S."/>
            <person name="Calhoun S."/>
            <person name="Kuo A."/>
            <person name="Mondo S."/>
            <person name="Pangilinan J."/>
            <person name="Riley R."/>
            <person name="Labutti K."/>
            <person name="Andreopoulos B."/>
            <person name="Lipzen A."/>
            <person name="Chen C."/>
            <person name="Yanf M."/>
            <person name="Daum C."/>
            <person name="Ng V."/>
            <person name="Clum A."/>
            <person name="Steindorff A."/>
            <person name="Ohm R."/>
            <person name="Martin F."/>
            <person name="Silar P."/>
            <person name="Natvig D."/>
            <person name="Lalanne C."/>
            <person name="Gautier V."/>
            <person name="Ament-Velasquez S.L."/>
            <person name="Kruys A."/>
            <person name="Hutchinson M.I."/>
            <person name="Powell A.J."/>
            <person name="Barry K."/>
            <person name="Miller A.N."/>
            <person name="Grigoriev I.V."/>
            <person name="Debuchy R."/>
            <person name="Gladieux P."/>
            <person name="Thoren M.H."/>
            <person name="Johannesson H."/>
        </authorList>
    </citation>
    <scope>NUCLEOTIDE SEQUENCE</scope>
    <source>
        <strain evidence="10">CBS 958.72</strain>
    </source>
</reference>
<feature type="compositionally biased region" description="Low complexity" evidence="9">
    <location>
        <begin position="167"/>
        <end position="176"/>
    </location>
</feature>
<organism evidence="10 11">
    <name type="scientific">Lasiosphaeria ovina</name>
    <dbReference type="NCBI Taxonomy" id="92902"/>
    <lineage>
        <taxon>Eukaryota</taxon>
        <taxon>Fungi</taxon>
        <taxon>Dikarya</taxon>
        <taxon>Ascomycota</taxon>
        <taxon>Pezizomycotina</taxon>
        <taxon>Sordariomycetes</taxon>
        <taxon>Sordariomycetidae</taxon>
        <taxon>Sordariales</taxon>
        <taxon>Lasiosphaeriaceae</taxon>
        <taxon>Lasiosphaeria</taxon>
    </lineage>
</organism>
<evidence type="ECO:0000256" key="2">
    <source>
        <dbReference type="ARBA" id="ARBA00004496"/>
    </source>
</evidence>
<feature type="compositionally biased region" description="Polar residues" evidence="9">
    <location>
        <begin position="478"/>
        <end position="488"/>
    </location>
</feature>
<evidence type="ECO:0000313" key="11">
    <source>
        <dbReference type="Proteomes" id="UP001287356"/>
    </source>
</evidence>
<sequence>MDIDAPSLPPRLDPRRVGDKDATSIPSSAINQAIDSLPAKVQREPDAMPGGHGQETRPAAAGHATSFRASPLSSSSNPLERDQPVGDVSGDFHSHSIPYSPSFPPKPAPLAHQRSRVNTTSAQRQHAPPSSSNSQDSSTNDGDLVFTPPGSEGGMSPENGSGHDSSQESQLLRLSQIAAAQARIPDTSAMDADGNGGSSRKRMADGLVKHTRNQSSVSPVRAPGHSRNTSALSMASTASSRLGEVSAELKVRLSYAMVKVNHGWQSHSIDQVETLASQAASPTSSTSTVQLRNGSSASPQLSNVSHSGSNNTTPATGSQHQFPSRTVDSLWRESPLSGSRGSSTSPVKPTHTLAPPVSIQPSRHLSNPRRNSNPRQPPAYLSSSHQSSPNTGPHTPGKPSPYLGTHFQRTPNADPMLFSPNQSVREQDAVESLLFMSSPGNSANLKHAFPSQTLPSSQPGTLRTALPTGPRKSLPSGRPTNHVRSQSHTQKRVGFEKSPREMEIDEPFGTPNSRATPRRKINGGFGNGHIEAPASRLKQIPVSSGLTVPFKPRPALRDEDIDRMLDRAAAEDSDSEGEIRIPIGRARREGANIIGA</sequence>
<evidence type="ECO:0000256" key="4">
    <source>
        <dbReference type="ARBA" id="ARBA00022490"/>
    </source>
</evidence>
<dbReference type="GO" id="GO:0033309">
    <property type="term" value="C:SBF transcription complex"/>
    <property type="evidence" value="ECO:0007669"/>
    <property type="project" value="TreeGrafter"/>
</dbReference>
<keyword evidence="5" id="KW-0678">Repressor</keyword>
<dbReference type="GO" id="GO:0000082">
    <property type="term" value="P:G1/S transition of mitotic cell cycle"/>
    <property type="evidence" value="ECO:0007669"/>
    <property type="project" value="InterPro"/>
</dbReference>